<proteinExistence type="predicted"/>
<name>A0ABZ2USF9_9CYAN</name>
<evidence type="ECO:0000313" key="1">
    <source>
        <dbReference type="EMBL" id="WZB87345.1"/>
    </source>
</evidence>
<dbReference type="RefSeq" id="WP_353930259.1">
    <property type="nucleotide sequence ID" value="NZ_CP150886.1"/>
</dbReference>
<organism evidence="1 2">
    <name type="scientific">Okeanomitos corallinicola TIOX110</name>
    <dbReference type="NCBI Taxonomy" id="3133117"/>
    <lineage>
        <taxon>Bacteria</taxon>
        <taxon>Bacillati</taxon>
        <taxon>Cyanobacteriota</taxon>
        <taxon>Cyanophyceae</taxon>
        <taxon>Nostocales</taxon>
        <taxon>Aphanizomenonaceae</taxon>
        <taxon>Okeanomitos</taxon>
    </lineage>
</organism>
<evidence type="ECO:0000313" key="2">
    <source>
        <dbReference type="Proteomes" id="UP001483337"/>
    </source>
</evidence>
<dbReference type="Proteomes" id="UP001483337">
    <property type="component" value="Chromosome"/>
</dbReference>
<dbReference type="EMBL" id="CP150886">
    <property type="protein sequence ID" value="WZB87345.1"/>
    <property type="molecule type" value="Genomic_DNA"/>
</dbReference>
<protein>
    <submittedName>
        <fullName evidence="1">Uncharacterized protein</fullName>
    </submittedName>
</protein>
<sequence length="135" mass="15522">MEPWEKDLVEIIETVADEVERFFQGINDMVDSFFELTEEITFEVQNNIAADIDQYLQELAEPLLEIYWDMEDIVSDVDPGFPYQVEATTEQNPACMGCSHYHGQVYGGNLLVCAMHPQGWDDESCPDWENSGIEF</sequence>
<accession>A0ABZ2USF9</accession>
<reference evidence="1 2" key="1">
    <citation type="submission" date="2024-04" db="EMBL/GenBank/DDBJ databases">
        <title>Okeanomitos corallinicola gen. &amp; sp. nov. (Nostocales, Cyanobacteria), a new toxic marine heterocyst-forming cyanobacterium from a coral reef.</title>
        <authorList>
            <person name="Li H."/>
            <person name="Li R."/>
            <person name="Kang J."/>
            <person name="Hii K.S."/>
            <person name="Mohamed H.F."/>
            <person name="Xu X."/>
            <person name="Luo Z."/>
        </authorList>
    </citation>
    <scope>NUCLEOTIDE SEQUENCE [LARGE SCALE GENOMIC DNA]</scope>
    <source>
        <strain evidence="1 2">TIOX110</strain>
    </source>
</reference>
<keyword evidence="2" id="KW-1185">Reference proteome</keyword>
<gene>
    <name evidence="1" type="ORF">WJM97_18480</name>
</gene>